<dbReference type="InterPro" id="IPR055066">
    <property type="entry name" value="AASDHPPT_N"/>
</dbReference>
<accession>A0A061R9V0</accession>
<feature type="domain" description="4'-phosphopantetheinyl transferase" evidence="3">
    <location>
        <begin position="121"/>
        <end position="234"/>
    </location>
</feature>
<dbReference type="GO" id="GO:0005829">
    <property type="term" value="C:cytosol"/>
    <property type="evidence" value="ECO:0007669"/>
    <property type="project" value="TreeGrafter"/>
</dbReference>
<dbReference type="InterPro" id="IPR008278">
    <property type="entry name" value="4-PPantetheinyl_Trfase_dom"/>
</dbReference>
<name>A0A061R9V0_9CHLO</name>
<evidence type="ECO:0000259" key="4">
    <source>
        <dbReference type="Pfam" id="PF22624"/>
    </source>
</evidence>
<dbReference type="InterPro" id="IPR037143">
    <property type="entry name" value="4-PPantetheinyl_Trfase_dom_sf"/>
</dbReference>
<dbReference type="PANTHER" id="PTHR12215:SF10">
    <property type="entry name" value="L-AMINOADIPATE-SEMIALDEHYDE DEHYDROGENASE-PHOSPHOPANTETHEINYL TRANSFERASE"/>
    <property type="match status" value="1"/>
</dbReference>
<dbReference type="GO" id="GO:0008897">
    <property type="term" value="F:holo-[acyl-carrier-protein] synthase activity"/>
    <property type="evidence" value="ECO:0007669"/>
    <property type="project" value="UniProtKB-EC"/>
</dbReference>
<protein>
    <recommendedName>
        <fullName evidence="1">holo-[acyl-carrier-protein] synthase</fullName>
        <ecNumber evidence="1">2.7.8.7</ecNumber>
    </recommendedName>
</protein>
<dbReference type="GO" id="GO:0000287">
    <property type="term" value="F:magnesium ion binding"/>
    <property type="evidence" value="ECO:0007669"/>
    <property type="project" value="InterPro"/>
</dbReference>
<dbReference type="EC" id="2.7.8.7" evidence="1"/>
<proteinExistence type="predicted"/>
<gene>
    <name evidence="5" type="primary">LYS5</name>
    <name evidence="5" type="ORF">TSPGSL018_8001</name>
</gene>
<dbReference type="Pfam" id="PF22624">
    <property type="entry name" value="AASDHPPT_N"/>
    <property type="match status" value="1"/>
</dbReference>
<feature type="domain" description="4'-phosphopantetheinyl transferase N-terminal" evidence="4">
    <location>
        <begin position="18"/>
        <end position="116"/>
    </location>
</feature>
<keyword evidence="2 5" id="KW-0808">Transferase</keyword>
<dbReference type="AlphaFoldDB" id="A0A061R9V0"/>
<dbReference type="PANTHER" id="PTHR12215">
    <property type="entry name" value="PHOSPHOPANTETHEINE TRANSFERASE"/>
    <property type="match status" value="1"/>
</dbReference>
<dbReference type="EMBL" id="GBEZ01017595">
    <property type="protein sequence ID" value="JAC68753.1"/>
    <property type="molecule type" value="Transcribed_RNA"/>
</dbReference>
<dbReference type="Pfam" id="PF01648">
    <property type="entry name" value="ACPS"/>
    <property type="match status" value="1"/>
</dbReference>
<sequence>MVLRHGESSCRWCFDISNWVPDQTEWEFLKRLLPYGEQQEVERFMQAADKKRALVSRLMQRRCGSIMLDIPYDDVVIKRTKGKKPFVANKTERHSTPNFNFNVSHEGDFVVLSSEPVCLTGIDVSAPTQVRRRGKEQSMAEIKRVFESSFTDREWDAVLSAASEEAQKEVFQQLWSLKEAYVKARGDGIAFELRRAEFEILPGPPPTARLRVDGAPQRGWAFSLHALPRGHWVSVARGPPDQIVDAYGEFTATLKARDVPPDVLQSALHAEAPPFQALELASLVPEHRLAEFSQLGCGGR</sequence>
<organism evidence="5">
    <name type="scientific">Tetraselmis sp. GSL018</name>
    <dbReference type="NCBI Taxonomy" id="582737"/>
    <lineage>
        <taxon>Eukaryota</taxon>
        <taxon>Viridiplantae</taxon>
        <taxon>Chlorophyta</taxon>
        <taxon>core chlorophytes</taxon>
        <taxon>Chlorodendrophyceae</taxon>
        <taxon>Chlorodendrales</taxon>
        <taxon>Chlorodendraceae</taxon>
        <taxon>Tetraselmis</taxon>
    </lineage>
</organism>
<reference evidence="5" key="1">
    <citation type="submission" date="2014-05" db="EMBL/GenBank/DDBJ databases">
        <title>The transcriptome of the halophilic microalga Tetraselmis sp. GSL018 isolated from the Great Salt Lake, Utah.</title>
        <authorList>
            <person name="Jinkerson R.E."/>
            <person name="D'Adamo S."/>
            <person name="Posewitz M.C."/>
        </authorList>
    </citation>
    <scope>NUCLEOTIDE SEQUENCE</scope>
    <source>
        <strain evidence="5">GSL018</strain>
    </source>
</reference>
<dbReference type="Gene3D" id="3.90.470.20">
    <property type="entry name" value="4'-phosphopantetheinyl transferase domain"/>
    <property type="match status" value="2"/>
</dbReference>
<evidence type="ECO:0000313" key="5">
    <source>
        <dbReference type="EMBL" id="JAC68753.1"/>
    </source>
</evidence>
<evidence type="ECO:0000256" key="2">
    <source>
        <dbReference type="ARBA" id="ARBA00022679"/>
    </source>
</evidence>
<dbReference type="SUPFAM" id="SSF56214">
    <property type="entry name" value="4'-phosphopantetheinyl transferase"/>
    <property type="match status" value="2"/>
</dbReference>
<dbReference type="InterPro" id="IPR050559">
    <property type="entry name" value="P-Pant_transferase_sf"/>
</dbReference>
<dbReference type="GO" id="GO:0019878">
    <property type="term" value="P:lysine biosynthetic process via aminoadipic acid"/>
    <property type="evidence" value="ECO:0007669"/>
    <property type="project" value="TreeGrafter"/>
</dbReference>
<evidence type="ECO:0000259" key="3">
    <source>
        <dbReference type="Pfam" id="PF01648"/>
    </source>
</evidence>
<evidence type="ECO:0000256" key="1">
    <source>
        <dbReference type="ARBA" id="ARBA00013172"/>
    </source>
</evidence>